<dbReference type="NCBIfam" id="NF006179">
    <property type="entry name" value="PRK08312.1"/>
    <property type="match status" value="1"/>
</dbReference>
<dbReference type="Proteomes" id="UP000248856">
    <property type="component" value="Unassembled WGS sequence"/>
</dbReference>
<keyword evidence="5" id="KW-1185">Reference proteome</keyword>
<evidence type="ECO:0000313" key="4">
    <source>
        <dbReference type="EMBL" id="RAR84729.1"/>
    </source>
</evidence>
<keyword evidence="1" id="KW-0560">Oxidoreductase</keyword>
<evidence type="ECO:0000313" key="5">
    <source>
        <dbReference type="Proteomes" id="UP000248856"/>
    </source>
</evidence>
<dbReference type="EMBL" id="QLTA01000010">
    <property type="protein sequence ID" value="RAR84729.1"/>
    <property type="molecule type" value="Genomic_DNA"/>
</dbReference>
<evidence type="ECO:0000259" key="3">
    <source>
        <dbReference type="Pfam" id="PF20169"/>
    </source>
</evidence>
<dbReference type="PANTHER" id="PTHR43854">
    <property type="entry name" value="INDOLEPYRUVATE OXIDOREDUCTASE SUBUNIT IORB"/>
    <property type="match status" value="1"/>
</dbReference>
<evidence type="ECO:0000256" key="1">
    <source>
        <dbReference type="ARBA" id="ARBA00023002"/>
    </source>
</evidence>
<dbReference type="GO" id="GO:0016903">
    <property type="term" value="F:oxidoreductase activity, acting on the aldehyde or oxo group of donors"/>
    <property type="evidence" value="ECO:0007669"/>
    <property type="project" value="InterPro"/>
</dbReference>
<dbReference type="Gene3D" id="3.40.920.10">
    <property type="entry name" value="Pyruvate-ferredoxin oxidoreductase, PFOR, domain III"/>
    <property type="match status" value="1"/>
</dbReference>
<dbReference type="InterPro" id="IPR002869">
    <property type="entry name" value="Pyrv_flavodox_OxRed_cen"/>
</dbReference>
<dbReference type="Pfam" id="PF20169">
    <property type="entry name" value="DUF6537"/>
    <property type="match status" value="1"/>
</dbReference>
<feature type="domain" description="Pyruvate/ketoisovalerate oxidoreductase catalytic" evidence="2">
    <location>
        <begin position="14"/>
        <end position="199"/>
    </location>
</feature>
<keyword evidence="4" id="KW-0670">Pyruvate</keyword>
<comment type="caution">
    <text evidence="4">The sequence shown here is derived from an EMBL/GenBank/DDBJ whole genome shotgun (WGS) entry which is preliminary data.</text>
</comment>
<dbReference type="InterPro" id="IPR019752">
    <property type="entry name" value="Pyrv/ketoisovalerate_OxRed_cat"/>
</dbReference>
<protein>
    <submittedName>
        <fullName evidence="4">Indolepyruvate ferredoxin oxidoreductase beta subunit</fullName>
    </submittedName>
</protein>
<sequence length="505" mass="55101">MSAEPIKIAILAMGGEGGGVLADWIVDLGEANGWFAQTTSVAGVAQRTGATIYYVELFPGADRPGARLPVLAQAPMPGDVDIVMASELMEAGRAVQRGFVTRDRTTLIGSTHRVYSIAEKMAMGDGRVDGDALLEQARRAARIFIGFDMAAAAERTGSVISAVLFGALCGSGTLPFNRQQFEQTIERGGVGVKPSLKAFAVGCEKAREGAPERLASDKPQPRAAASVQARHPAVAPLVARAQRYPAAVADIAVEGVRRLIDYQDIGYARQYLDRLDAVAGARGTDTPLLADTARHLALWMSYEDVIRVADLKTRGSRFERVSGEVHAQADQVLEIQEFMHPRLEEICETLPAGLGRWLARPHAVHRWVARFTQEGRIVRTSSLGGFLTLYLLARWRWGRRLTLRYALEDARIETWLQRVRTLAAIDPALALEAARCQRLVKGYSDTHARGLRNYETLMAVVDRHAPSLAPSTLRELRDAALADEHGLKLREGLQRHALIPEGAPA</sequence>
<reference evidence="4 5" key="1">
    <citation type="submission" date="2018-06" db="EMBL/GenBank/DDBJ databases">
        <title>Genomic Encyclopedia of Archaeal and Bacterial Type Strains, Phase II (KMG-II): from individual species to whole genera.</title>
        <authorList>
            <person name="Goeker M."/>
        </authorList>
    </citation>
    <scope>NUCLEOTIDE SEQUENCE [LARGE SCALE GENOMIC DNA]</scope>
    <source>
        <strain evidence="4 5">CFPB 3232</strain>
    </source>
</reference>
<dbReference type="Pfam" id="PF01558">
    <property type="entry name" value="POR"/>
    <property type="match status" value="1"/>
</dbReference>
<proteinExistence type="predicted"/>
<dbReference type="InterPro" id="IPR046667">
    <property type="entry name" value="DUF6537"/>
</dbReference>
<feature type="domain" description="DUF6537" evidence="3">
    <location>
        <begin position="249"/>
        <end position="458"/>
    </location>
</feature>
<name>A0A328ZFW6_9BURK</name>
<accession>A0A328ZFW6</accession>
<organism evidence="4 5">
    <name type="scientific">Paracidovorax anthurii</name>
    <dbReference type="NCBI Taxonomy" id="78229"/>
    <lineage>
        <taxon>Bacteria</taxon>
        <taxon>Pseudomonadati</taxon>
        <taxon>Pseudomonadota</taxon>
        <taxon>Betaproteobacteria</taxon>
        <taxon>Burkholderiales</taxon>
        <taxon>Comamonadaceae</taxon>
        <taxon>Paracidovorax</taxon>
    </lineage>
</organism>
<dbReference type="AlphaFoldDB" id="A0A328ZFW6"/>
<dbReference type="PANTHER" id="PTHR43854:SF1">
    <property type="entry name" value="INDOLEPYRUVATE OXIDOREDUCTASE SUBUNIT IORB"/>
    <property type="match status" value="1"/>
</dbReference>
<dbReference type="RefSeq" id="WP_111876646.1">
    <property type="nucleotide sequence ID" value="NZ_CBCSGC010000003.1"/>
</dbReference>
<dbReference type="InterPro" id="IPR052198">
    <property type="entry name" value="IorB_Oxidoreductase"/>
</dbReference>
<dbReference type="OrthoDB" id="6135558at2"/>
<gene>
    <name evidence="4" type="ORF">AX018_101081</name>
</gene>
<evidence type="ECO:0000259" key="2">
    <source>
        <dbReference type="Pfam" id="PF01558"/>
    </source>
</evidence>